<sequence>MAAAPPCTRLFASATPRTTARGIKSRTRPSAATSLSFSTSCRSCSSSPSSPSSPIASTSTSTPPPAPFPATPSSTSSSSSTFSAGSTLYAPPLDAQLAHISTLLSPLNLASPLDPLLLQRALTHKSGQHKPSSHSSPSASQIGHGEKLAFLGRRVLRMHYTLHLASHLDPRSEVMHDGLRQSAIDIRFDTKQLGATIGKGWGLQSVLRWREVRGPKGDPTGLYKARGQAVEALIGAVYTQFGIQATKKMFELMVWPGLGMSSSVRQALEGGPGAQA</sequence>
<feature type="region of interest" description="Disordered" evidence="1">
    <location>
        <begin position="124"/>
        <end position="143"/>
    </location>
</feature>
<dbReference type="PROSITE" id="PS50142">
    <property type="entry name" value="RNASE_3_2"/>
    <property type="match status" value="1"/>
</dbReference>
<dbReference type="GO" id="GO:0005762">
    <property type="term" value="C:mitochondrial large ribosomal subunit"/>
    <property type="evidence" value="ECO:0007669"/>
    <property type="project" value="InterPro"/>
</dbReference>
<dbReference type="OMA" id="WREVRGH"/>
<dbReference type="GO" id="GO:0032543">
    <property type="term" value="P:mitochondrial translation"/>
    <property type="evidence" value="ECO:0007669"/>
    <property type="project" value="InterPro"/>
</dbReference>
<dbReference type="HOGENOM" id="CLU_1009001_0_0_1"/>
<keyword evidence="5" id="KW-1185">Reference proteome</keyword>
<feature type="compositionally biased region" description="Low complexity" evidence="1">
    <location>
        <begin position="71"/>
        <end position="82"/>
    </location>
</feature>
<reference evidence="3" key="2">
    <citation type="submission" date="2010-11" db="EMBL/GenBank/DDBJ databases">
        <authorList>
            <consortium name="The Broad Institute Genome Sequencing Platform"/>
            <person name="Earl A."/>
            <person name="Ward D."/>
            <person name="Feldgarden M."/>
            <person name="Gevers D."/>
            <person name="Butler R."/>
            <person name="Young S.K."/>
            <person name="Zeng Q."/>
            <person name="Gargeya S."/>
            <person name="Fitzgerald M."/>
            <person name="Haas B."/>
            <person name="Abouelleil A."/>
            <person name="Alvarado L."/>
            <person name="Arachchi H.M."/>
            <person name="Berlin A."/>
            <person name="Brown A."/>
            <person name="Chapman S.B."/>
            <person name="Chen Z."/>
            <person name="Dunbar C."/>
            <person name="Freedman E."/>
            <person name="Gearin G."/>
            <person name="Gellesch M."/>
            <person name="Goldberg J."/>
            <person name="Griggs A."/>
            <person name="Gujja S."/>
            <person name="Heilman E."/>
            <person name="Heiman D."/>
            <person name="Howarth C."/>
            <person name="Larson L."/>
            <person name="Lui A."/>
            <person name="MacDonald P.J.P."/>
            <person name="Mehta T."/>
            <person name="Montmayeur A."/>
            <person name="Murphy C."/>
            <person name="Neiman D."/>
            <person name="Pearson M."/>
            <person name="Priest M."/>
            <person name="Roberts A."/>
            <person name="Saif S."/>
            <person name="Shea T."/>
            <person name="Shenoy N."/>
            <person name="Sisk P."/>
            <person name="Stolte C."/>
            <person name="Sykes S."/>
            <person name="White J."/>
            <person name="Yandava C."/>
            <person name="Wortman J."/>
            <person name="Nusbaum C."/>
            <person name="Birren B."/>
        </authorList>
    </citation>
    <scope>NUCLEOTIDE SEQUENCE</scope>
    <source>
        <strain evidence="3">P1A1 Lamole</strain>
    </source>
</reference>
<evidence type="ECO:0000259" key="2">
    <source>
        <dbReference type="PROSITE" id="PS50142"/>
    </source>
</evidence>
<dbReference type="EMBL" id="AEIJ01000676">
    <property type="status" value="NOT_ANNOTATED_CDS"/>
    <property type="molecule type" value="Genomic_DNA"/>
</dbReference>
<dbReference type="InterPro" id="IPR036389">
    <property type="entry name" value="RNase_III_sf"/>
</dbReference>
<dbReference type="Pfam" id="PF14622">
    <property type="entry name" value="Ribonucleas_3_3"/>
    <property type="match status" value="1"/>
</dbReference>
<evidence type="ECO:0000313" key="3">
    <source>
        <dbReference type="EMBL" id="KDE03453.1"/>
    </source>
</evidence>
<dbReference type="GO" id="GO:0006396">
    <property type="term" value="P:RNA processing"/>
    <property type="evidence" value="ECO:0007669"/>
    <property type="project" value="InterPro"/>
</dbReference>
<reference evidence="3 5" key="3">
    <citation type="journal article" date="2015" name="BMC Genomics">
        <title>Sex and parasites: genomic and transcriptomic analysis of Microbotryum lychnidis-dioicae, the biotrophic and plant-castrating anther smut fungus.</title>
        <authorList>
            <person name="Perlin M.H."/>
            <person name="Amselem J."/>
            <person name="Fontanillas E."/>
            <person name="Toh S.S."/>
            <person name="Chen Z."/>
            <person name="Goldberg J."/>
            <person name="Duplessis S."/>
            <person name="Henrissat B."/>
            <person name="Young S."/>
            <person name="Zeng Q."/>
            <person name="Aguileta G."/>
            <person name="Petit E."/>
            <person name="Badouin H."/>
            <person name="Andrews J."/>
            <person name="Razeeq D."/>
            <person name="Gabaldon T."/>
            <person name="Quesneville H."/>
            <person name="Giraud T."/>
            <person name="Hood M.E."/>
            <person name="Schultz D.J."/>
            <person name="Cuomo C.A."/>
        </authorList>
    </citation>
    <scope>NUCLEOTIDE SEQUENCE [LARGE SCALE GENOMIC DNA]</scope>
    <source>
        <strain evidence="3">P1A1 Lamole</strain>
        <strain evidence="5">p1A1 Lamole</strain>
    </source>
</reference>
<dbReference type="Gene3D" id="1.10.1520.10">
    <property type="entry name" value="Ribonuclease III domain"/>
    <property type="match status" value="1"/>
</dbReference>
<protein>
    <recommendedName>
        <fullName evidence="2">RNase III domain-containing protein</fullName>
    </recommendedName>
</protein>
<reference evidence="5" key="1">
    <citation type="submission" date="2010-11" db="EMBL/GenBank/DDBJ databases">
        <title>The genome sequence of Microbotryum violaceum strain p1A1 Lamole.</title>
        <authorList>
            <person name="Cuomo C."/>
            <person name="Perlin M."/>
            <person name="Young S.K."/>
            <person name="Zeng Q."/>
            <person name="Gargeya S."/>
            <person name="Alvarado L."/>
            <person name="Berlin A."/>
            <person name="Chapman S.B."/>
            <person name="Chen Z."/>
            <person name="Freedman E."/>
            <person name="Gellesch M."/>
            <person name="Goldberg J."/>
            <person name="Griggs A."/>
            <person name="Gujja S."/>
            <person name="Heilman E."/>
            <person name="Heiman D."/>
            <person name="Howarth C."/>
            <person name="Mehta T."/>
            <person name="Neiman D."/>
            <person name="Pearson M."/>
            <person name="Roberts A."/>
            <person name="Saif S."/>
            <person name="Shea T."/>
            <person name="Shenoy N."/>
            <person name="Sisk P."/>
            <person name="Stolte C."/>
            <person name="Sykes S."/>
            <person name="White J."/>
            <person name="Yandava C."/>
            <person name="Haas B."/>
            <person name="Nusbaum C."/>
            <person name="Birren B."/>
        </authorList>
    </citation>
    <scope>NUCLEOTIDE SEQUENCE [LARGE SCALE GENOMIC DNA]</scope>
    <source>
        <strain evidence="5">p1A1 Lamole</strain>
    </source>
</reference>
<feature type="compositionally biased region" description="Low complexity" evidence="1">
    <location>
        <begin position="32"/>
        <end position="61"/>
    </location>
</feature>
<dbReference type="InParanoid" id="U5HG44"/>
<dbReference type="STRING" id="683840.U5HG44"/>
<feature type="compositionally biased region" description="Low complexity" evidence="1">
    <location>
        <begin position="133"/>
        <end position="143"/>
    </location>
</feature>
<feature type="region of interest" description="Disordered" evidence="1">
    <location>
        <begin position="1"/>
        <end position="82"/>
    </location>
</feature>
<feature type="domain" description="RNase III" evidence="2">
    <location>
        <begin position="100"/>
        <end position="184"/>
    </location>
</feature>
<dbReference type="GO" id="GO:0004525">
    <property type="term" value="F:ribonuclease III activity"/>
    <property type="evidence" value="ECO:0007669"/>
    <property type="project" value="InterPro"/>
</dbReference>
<dbReference type="Proteomes" id="UP000017200">
    <property type="component" value="Unassembled WGS sequence"/>
</dbReference>
<dbReference type="PANTHER" id="PTHR28160">
    <property type="entry name" value="54S RIBOSOMAL PROTEIN L15, MITOCHONDRIAL"/>
    <property type="match status" value="1"/>
</dbReference>
<dbReference type="PANTHER" id="PTHR28160:SF1">
    <property type="entry name" value="LARGE RIBOSOMAL SUBUNIT PROTEIN ML57"/>
    <property type="match status" value="1"/>
</dbReference>
<dbReference type="InterPro" id="IPR040030">
    <property type="entry name" value="Ribosomal_mL57"/>
</dbReference>
<gene>
    <name evidence="3" type="ORF">MVLG_06064</name>
</gene>
<dbReference type="SMART" id="SM00535">
    <property type="entry name" value="RIBOc"/>
    <property type="match status" value="1"/>
</dbReference>
<organism evidence="3">
    <name type="scientific">Microbotryum lychnidis-dioicae (strain p1A1 Lamole / MvSl-1064)</name>
    <name type="common">Anther smut fungus</name>
    <dbReference type="NCBI Taxonomy" id="683840"/>
    <lineage>
        <taxon>Eukaryota</taxon>
        <taxon>Fungi</taxon>
        <taxon>Dikarya</taxon>
        <taxon>Basidiomycota</taxon>
        <taxon>Pucciniomycotina</taxon>
        <taxon>Microbotryomycetes</taxon>
        <taxon>Microbotryales</taxon>
        <taxon>Microbotryaceae</taxon>
        <taxon>Microbotryum</taxon>
    </lineage>
</organism>
<evidence type="ECO:0000256" key="1">
    <source>
        <dbReference type="SAM" id="MobiDB-lite"/>
    </source>
</evidence>
<dbReference type="GO" id="GO:0003735">
    <property type="term" value="F:structural constituent of ribosome"/>
    <property type="evidence" value="ECO:0007669"/>
    <property type="project" value="InterPro"/>
</dbReference>
<reference evidence="4" key="4">
    <citation type="submission" date="2015-06" db="UniProtKB">
        <authorList>
            <consortium name="EnsemblFungi"/>
        </authorList>
    </citation>
    <scope>IDENTIFICATION</scope>
</reference>
<dbReference type="CDD" id="cd00593">
    <property type="entry name" value="RIBOc"/>
    <property type="match status" value="1"/>
</dbReference>
<accession>U5HG44</accession>
<name>U5HG44_USTV1</name>
<dbReference type="EMBL" id="GL541739">
    <property type="protein sequence ID" value="KDE03453.1"/>
    <property type="molecule type" value="Genomic_DNA"/>
</dbReference>
<proteinExistence type="predicted"/>
<evidence type="ECO:0000313" key="4">
    <source>
        <dbReference type="EnsemblFungi" id="MVLG_06064T0"/>
    </source>
</evidence>
<dbReference type="EnsemblFungi" id="MVLG_06064T0">
    <property type="protein sequence ID" value="MVLG_06064T0"/>
    <property type="gene ID" value="MVLG_06064"/>
</dbReference>
<dbReference type="AlphaFoldDB" id="U5HG44"/>
<dbReference type="InterPro" id="IPR000999">
    <property type="entry name" value="RNase_III_dom"/>
</dbReference>
<dbReference type="OrthoDB" id="2281895at2759"/>
<dbReference type="SUPFAM" id="SSF69065">
    <property type="entry name" value="RNase III domain-like"/>
    <property type="match status" value="1"/>
</dbReference>
<evidence type="ECO:0000313" key="5">
    <source>
        <dbReference type="Proteomes" id="UP000017200"/>
    </source>
</evidence>